<keyword evidence="3" id="KW-1185">Reference proteome</keyword>
<comment type="caution">
    <text evidence="2">The sequence shown here is derived from an EMBL/GenBank/DDBJ whole genome shotgun (WGS) entry which is preliminary data.</text>
</comment>
<accession>A0A2H9U9U2</accession>
<gene>
    <name evidence="2" type="ORF">CUC53_00160</name>
</gene>
<dbReference type="RefSeq" id="WP_100292286.1">
    <property type="nucleotide sequence ID" value="NZ_PGGC01000001.1"/>
</dbReference>
<dbReference type="InterPro" id="IPR024534">
    <property type="entry name" value="JetD_C"/>
</dbReference>
<evidence type="ECO:0000313" key="3">
    <source>
        <dbReference type="Proteomes" id="UP000235861"/>
    </source>
</evidence>
<reference evidence="2 3" key="1">
    <citation type="submission" date="2017-11" db="EMBL/GenBank/DDBJ databases">
        <title>Draft genome sequence of environmental isolate Aeromonas cavernicola sp. nov. MDC 2508.</title>
        <authorList>
            <person name="Colston S.M."/>
            <person name="Navarro A."/>
            <person name="Martinez-Murcia A.J."/>
            <person name="Graf J."/>
        </authorList>
    </citation>
    <scope>NUCLEOTIDE SEQUENCE [LARGE SCALE GENOMIC DNA]</scope>
    <source>
        <strain evidence="2 3">MDC 2508</strain>
    </source>
</reference>
<evidence type="ECO:0000313" key="2">
    <source>
        <dbReference type="EMBL" id="PJG60793.1"/>
    </source>
</evidence>
<dbReference type="EMBL" id="PGGC01000001">
    <property type="protein sequence ID" value="PJG60793.1"/>
    <property type="molecule type" value="Genomic_DNA"/>
</dbReference>
<sequence length="322" mass="35918">MGSLFDDQRIQRLCTRLLDEQSSNGVLLESAYSRELLVLLQAVDGVRPVGRSARYRLTPEGTTYITQQLALVVPAQANKQAQLQALGVTLPAELNQATFNALWYGDSKRGQKEDKPGSCEIALTQDEVIRLRTLHPLRLVDEQGDVHDMTLGQRLLGEVMLPERAMNRLRAIDWQGSWVITVENKGAFIDYPLQAEQLLLYTPGRNTSLAKRVIPLLPAGVRWAHFGDLGQRGIDIALELAASLALPPYLWLPKQVARYVAPYGMPVVTQGEEGRGKIGWRQESGKTPVWLDVLNVLAGSGRWLEQESLVLAPDWQPWLLAE</sequence>
<dbReference type="OrthoDB" id="5582635at2"/>
<dbReference type="AlphaFoldDB" id="A0A2H9U9U2"/>
<dbReference type="Proteomes" id="UP000235861">
    <property type="component" value="Unassembled WGS sequence"/>
</dbReference>
<protein>
    <recommendedName>
        <fullName evidence="1">Wadjet protein JetD C-terminal domain-containing protein</fullName>
    </recommendedName>
</protein>
<name>A0A2H9U9U2_9GAMM</name>
<evidence type="ECO:0000259" key="1">
    <source>
        <dbReference type="Pfam" id="PF09983"/>
    </source>
</evidence>
<proteinExistence type="predicted"/>
<dbReference type="Pfam" id="PF09983">
    <property type="entry name" value="JetD_C"/>
    <property type="match status" value="1"/>
</dbReference>
<organism evidence="2 3">
    <name type="scientific">Aeromonas cavernicola</name>
    <dbReference type="NCBI Taxonomy" id="1006623"/>
    <lineage>
        <taxon>Bacteria</taxon>
        <taxon>Pseudomonadati</taxon>
        <taxon>Pseudomonadota</taxon>
        <taxon>Gammaproteobacteria</taxon>
        <taxon>Aeromonadales</taxon>
        <taxon>Aeromonadaceae</taxon>
        <taxon>Aeromonas</taxon>
    </lineage>
</organism>
<feature type="domain" description="Wadjet protein JetD C-terminal" evidence="1">
    <location>
        <begin position="159"/>
        <end position="258"/>
    </location>
</feature>